<proteinExistence type="predicted"/>
<keyword evidence="1" id="KW-0560">Oxidoreductase</keyword>
<evidence type="ECO:0000313" key="3">
    <source>
        <dbReference type="Proteomes" id="UP000621500"/>
    </source>
</evidence>
<accession>A0ABQ4ERA2</accession>
<dbReference type="InterPro" id="IPR025337">
    <property type="entry name" value="Questin_oxidase-like"/>
</dbReference>
<comment type="caution">
    <text evidence="2">The sequence shown here is derived from an EMBL/GenBank/DDBJ whole genome shotgun (WGS) entry which is preliminary data.</text>
</comment>
<sequence length="392" mass="41471">MTTDVLSSGVLNEAYERLHVAGPEWGEDTLTNHGPMAVEAMVRHGYDGRVHRWLDRYVRRLDDLPPATGVIGPDEWQAALGDGRRVSDWTAYFTREVAERPWRYVLTTWWPRLLPGIVAGATHGPIRVGHAVRVLLDTRVGSGPAVTELAHALGFWAARWREVPGAGPFVAAPADERASGTPAAPRWDARADECASGTPAVPRWDAHTALHAMARVPNQTGPVADRLAQLPALPGWAGILAGPAAVCTPDNAAVCTPNEARDALRDLVAAGTAAYLGHGHASPVLLVHVATAPNAVLRTVPALPPHLWAPSLSAVWAACAAITASYAPVVPADRAALPAASTDPVAVLERAVEHGDEHVMKFADTAVDVFDRTADGDALAAAARVRDLIPAP</sequence>
<evidence type="ECO:0008006" key="4">
    <source>
        <dbReference type="Google" id="ProtNLM"/>
    </source>
</evidence>
<evidence type="ECO:0000313" key="2">
    <source>
        <dbReference type="EMBL" id="GIG97197.1"/>
    </source>
</evidence>
<dbReference type="EMBL" id="BONX01000023">
    <property type="protein sequence ID" value="GIG97197.1"/>
    <property type="molecule type" value="Genomic_DNA"/>
</dbReference>
<dbReference type="RefSeq" id="WP_203858670.1">
    <property type="nucleotide sequence ID" value="NZ_BAAAZQ010000001.1"/>
</dbReference>
<gene>
    <name evidence="2" type="ORF">Pma05_37700</name>
</gene>
<keyword evidence="3" id="KW-1185">Reference proteome</keyword>
<name>A0ABQ4ERA2_9ACTN</name>
<reference evidence="2 3" key="1">
    <citation type="submission" date="2021-01" db="EMBL/GenBank/DDBJ databases">
        <title>Whole genome shotgun sequence of Plantactinospora mayteni NBRC 109088.</title>
        <authorList>
            <person name="Komaki H."/>
            <person name="Tamura T."/>
        </authorList>
    </citation>
    <scope>NUCLEOTIDE SEQUENCE [LARGE SCALE GENOMIC DNA]</scope>
    <source>
        <strain evidence="2 3">NBRC 109088</strain>
    </source>
</reference>
<dbReference type="Proteomes" id="UP000621500">
    <property type="component" value="Unassembled WGS sequence"/>
</dbReference>
<dbReference type="Pfam" id="PF14027">
    <property type="entry name" value="Questin_oxidase"/>
    <property type="match status" value="1"/>
</dbReference>
<organism evidence="2 3">
    <name type="scientific">Plantactinospora mayteni</name>
    <dbReference type="NCBI Taxonomy" id="566021"/>
    <lineage>
        <taxon>Bacteria</taxon>
        <taxon>Bacillati</taxon>
        <taxon>Actinomycetota</taxon>
        <taxon>Actinomycetes</taxon>
        <taxon>Micromonosporales</taxon>
        <taxon>Micromonosporaceae</taxon>
        <taxon>Plantactinospora</taxon>
    </lineage>
</organism>
<protein>
    <recommendedName>
        <fullName evidence="4">DUF4243 domain-containing protein</fullName>
    </recommendedName>
</protein>
<evidence type="ECO:0000256" key="1">
    <source>
        <dbReference type="ARBA" id="ARBA00023002"/>
    </source>
</evidence>